<reference evidence="3" key="1">
    <citation type="submission" date="2025-08" db="UniProtKB">
        <authorList>
            <consortium name="Ensembl"/>
        </authorList>
    </citation>
    <scope>IDENTIFICATION</scope>
</reference>
<keyword evidence="4" id="KW-1185">Reference proteome</keyword>
<evidence type="ECO:0000313" key="4">
    <source>
        <dbReference type="Proteomes" id="UP000261620"/>
    </source>
</evidence>
<sequence>MLRDYLSVARDALSAQKEIYQVKEQRLRLAQQEFRQLNDAWRDKSTSQTSLNSRSSSSSKYDPDILKAEITTAKSRVSASASCFNHMTCYHGSLNIFAAFTLSLF</sequence>
<dbReference type="Proteomes" id="UP000261620">
    <property type="component" value="Unplaced"/>
</dbReference>
<protein>
    <submittedName>
        <fullName evidence="3">Uncharacterized protein</fullName>
    </submittedName>
</protein>
<dbReference type="Ensembl" id="ENSMMOT00000021453.1">
    <property type="protein sequence ID" value="ENSMMOP00000021097.1"/>
    <property type="gene ID" value="ENSMMOG00000016047.1"/>
</dbReference>
<evidence type="ECO:0000313" key="3">
    <source>
        <dbReference type="Ensembl" id="ENSMMOP00000021097.1"/>
    </source>
</evidence>
<feature type="coiled-coil region" evidence="1">
    <location>
        <begin position="13"/>
        <end position="40"/>
    </location>
</feature>
<keyword evidence="1" id="KW-0175">Coiled coil</keyword>
<name>A0A3Q4BLF9_MOLML</name>
<evidence type="ECO:0000256" key="2">
    <source>
        <dbReference type="SAM" id="MobiDB-lite"/>
    </source>
</evidence>
<proteinExistence type="predicted"/>
<dbReference type="STRING" id="94237.ENSMMOP00000021097"/>
<dbReference type="OMA" id="SHAYDIT"/>
<reference evidence="3" key="2">
    <citation type="submission" date="2025-09" db="UniProtKB">
        <authorList>
            <consortium name="Ensembl"/>
        </authorList>
    </citation>
    <scope>IDENTIFICATION</scope>
</reference>
<accession>A0A3Q4BLF9</accession>
<evidence type="ECO:0000256" key="1">
    <source>
        <dbReference type="SAM" id="Coils"/>
    </source>
</evidence>
<dbReference type="AlphaFoldDB" id="A0A3Q4BLF9"/>
<organism evidence="3 4">
    <name type="scientific">Mola mola</name>
    <name type="common">Ocean sunfish</name>
    <name type="synonym">Tetraodon mola</name>
    <dbReference type="NCBI Taxonomy" id="94237"/>
    <lineage>
        <taxon>Eukaryota</taxon>
        <taxon>Metazoa</taxon>
        <taxon>Chordata</taxon>
        <taxon>Craniata</taxon>
        <taxon>Vertebrata</taxon>
        <taxon>Euteleostomi</taxon>
        <taxon>Actinopterygii</taxon>
        <taxon>Neopterygii</taxon>
        <taxon>Teleostei</taxon>
        <taxon>Neoteleostei</taxon>
        <taxon>Acanthomorphata</taxon>
        <taxon>Eupercaria</taxon>
        <taxon>Tetraodontiformes</taxon>
        <taxon>Molidae</taxon>
        <taxon>Mola</taxon>
    </lineage>
</organism>
<feature type="region of interest" description="Disordered" evidence="2">
    <location>
        <begin position="41"/>
        <end position="61"/>
    </location>
</feature>
<feature type="compositionally biased region" description="Low complexity" evidence="2">
    <location>
        <begin position="46"/>
        <end position="59"/>
    </location>
</feature>